<dbReference type="GO" id="GO:0031956">
    <property type="term" value="F:medium-chain fatty acid-CoA ligase activity"/>
    <property type="evidence" value="ECO:0007669"/>
    <property type="project" value="TreeGrafter"/>
</dbReference>
<dbReference type="SUPFAM" id="SSF56801">
    <property type="entry name" value="Acetyl-CoA synthetase-like"/>
    <property type="match status" value="1"/>
</dbReference>
<proteinExistence type="inferred from homology"/>
<dbReference type="GO" id="GO:0006631">
    <property type="term" value="P:fatty acid metabolic process"/>
    <property type="evidence" value="ECO:0007669"/>
    <property type="project" value="TreeGrafter"/>
</dbReference>
<dbReference type="PROSITE" id="PS00455">
    <property type="entry name" value="AMP_BINDING"/>
    <property type="match status" value="1"/>
</dbReference>
<dbReference type="Pfam" id="PF00501">
    <property type="entry name" value="AMP-binding"/>
    <property type="match status" value="1"/>
</dbReference>
<dbReference type="Gene3D" id="3.40.50.12780">
    <property type="entry name" value="N-terminal domain of ligase-like"/>
    <property type="match status" value="1"/>
</dbReference>
<dbReference type="InterPro" id="IPR045851">
    <property type="entry name" value="AMP-bd_C_sf"/>
</dbReference>
<dbReference type="PANTHER" id="PTHR43201:SF5">
    <property type="entry name" value="MEDIUM-CHAIN ACYL-COA LIGASE ACSF2, MITOCHONDRIAL"/>
    <property type="match status" value="1"/>
</dbReference>
<evidence type="ECO:0000313" key="6">
    <source>
        <dbReference type="EMBL" id="OEH94012.1"/>
    </source>
</evidence>
<dbReference type="Proteomes" id="UP000095209">
    <property type="component" value="Unassembled WGS sequence"/>
</dbReference>
<evidence type="ECO:0000259" key="4">
    <source>
        <dbReference type="Pfam" id="PF00501"/>
    </source>
</evidence>
<feature type="domain" description="AMP-dependent synthetase/ligase" evidence="4">
    <location>
        <begin position="7"/>
        <end position="367"/>
    </location>
</feature>
<dbReference type="RefSeq" id="WP_069715980.1">
    <property type="nucleotide sequence ID" value="NZ_MJEH01000006.1"/>
</dbReference>
<protein>
    <submittedName>
        <fullName evidence="6">Long-chain fatty acid--CoA ligase</fullName>
    </submittedName>
</protein>
<evidence type="ECO:0000256" key="1">
    <source>
        <dbReference type="ARBA" id="ARBA00006432"/>
    </source>
</evidence>
<gene>
    <name evidence="6" type="ORF">BFG57_10220</name>
</gene>
<dbReference type="Gene3D" id="3.30.300.30">
    <property type="match status" value="1"/>
</dbReference>
<comment type="similarity">
    <text evidence="1">Belongs to the ATP-dependent AMP-binding enzyme family.</text>
</comment>
<dbReference type="CDD" id="cd17631">
    <property type="entry name" value="FACL_FadD13-like"/>
    <property type="match status" value="1"/>
</dbReference>
<keyword evidence="7" id="KW-1185">Reference proteome</keyword>
<evidence type="ECO:0000259" key="5">
    <source>
        <dbReference type="Pfam" id="PF13193"/>
    </source>
</evidence>
<dbReference type="EMBL" id="MJEH01000006">
    <property type="protein sequence ID" value="OEH94012.1"/>
    <property type="molecule type" value="Genomic_DNA"/>
</dbReference>
<dbReference type="Pfam" id="PF13193">
    <property type="entry name" value="AMP-binding_C"/>
    <property type="match status" value="1"/>
</dbReference>
<keyword evidence="3" id="KW-0067">ATP-binding</keyword>
<dbReference type="InterPro" id="IPR025110">
    <property type="entry name" value="AMP-bd_C"/>
</dbReference>
<reference evidence="6 7" key="1">
    <citation type="submission" date="2016-08" db="EMBL/GenBank/DDBJ databases">
        <title>Genome of Bacillus solimangrovi GH2-4.</title>
        <authorList>
            <person name="Lim S."/>
            <person name="Kim B.-C."/>
        </authorList>
    </citation>
    <scope>NUCLEOTIDE SEQUENCE [LARGE SCALE GENOMIC DNA]</scope>
    <source>
        <strain evidence="6 7">GH2-4</strain>
    </source>
</reference>
<dbReference type="NCBIfam" id="NF004837">
    <property type="entry name" value="PRK06187.1"/>
    <property type="match status" value="1"/>
</dbReference>
<feature type="domain" description="AMP-binding enzyme C-terminal" evidence="5">
    <location>
        <begin position="417"/>
        <end position="492"/>
    </location>
</feature>
<organism evidence="6 7">
    <name type="scientific">Bacillus solimangrovi</name>
    <dbReference type="NCBI Taxonomy" id="1305675"/>
    <lineage>
        <taxon>Bacteria</taxon>
        <taxon>Bacillati</taxon>
        <taxon>Bacillota</taxon>
        <taxon>Bacilli</taxon>
        <taxon>Bacillales</taxon>
        <taxon>Bacillaceae</taxon>
        <taxon>Bacillus</taxon>
    </lineage>
</organism>
<dbReference type="GO" id="GO:0005524">
    <property type="term" value="F:ATP binding"/>
    <property type="evidence" value="ECO:0007669"/>
    <property type="project" value="UniProtKB-KW"/>
</dbReference>
<dbReference type="PANTHER" id="PTHR43201">
    <property type="entry name" value="ACYL-COA SYNTHETASE"/>
    <property type="match status" value="1"/>
</dbReference>
<dbReference type="FunFam" id="3.30.300.30:FF:000008">
    <property type="entry name" value="2,3-dihydroxybenzoate-AMP ligase"/>
    <property type="match status" value="1"/>
</dbReference>
<dbReference type="InterPro" id="IPR042099">
    <property type="entry name" value="ANL_N_sf"/>
</dbReference>
<dbReference type="InterPro" id="IPR000873">
    <property type="entry name" value="AMP-dep_synth/lig_dom"/>
</dbReference>
<dbReference type="STRING" id="1305675.BFG57_10220"/>
<evidence type="ECO:0000256" key="3">
    <source>
        <dbReference type="ARBA" id="ARBA00022840"/>
    </source>
</evidence>
<name>A0A1E5LIU9_9BACI</name>
<keyword evidence="3" id="KW-0547">Nucleotide-binding</keyword>
<dbReference type="InterPro" id="IPR020845">
    <property type="entry name" value="AMP-binding_CS"/>
</dbReference>
<evidence type="ECO:0000256" key="2">
    <source>
        <dbReference type="ARBA" id="ARBA00022598"/>
    </source>
</evidence>
<dbReference type="AlphaFoldDB" id="A0A1E5LIU9"/>
<dbReference type="OrthoDB" id="9765680at2"/>
<evidence type="ECO:0000313" key="7">
    <source>
        <dbReference type="Proteomes" id="UP000095209"/>
    </source>
</evidence>
<keyword evidence="2 6" id="KW-0436">Ligase</keyword>
<sequence length="507" mass="57176">MDIGSLLEQTARNNPSKLAITCEDRNYNYCDFNKQVNRLANGLLNLDIQKGDKVALMMKNSDFFVFSYFAAAKIGAVVVPVNFRLTAIEVNYILQQSESVLVICDNEFEELFPKATENTNVRSIITIGEPENDRHLAYHYVLSTNDQDPEVHVLETDDLEILYTSGTTGRPKGALFDHRRIFNVNLTMITSMGINKDDRFLHIAPLFHSAQLNLFLVTGVILGASHVIHREFRPETTLEAIEKYKITHFFGVPAMYNFLLQVPNVDDYDVSSIVRCGYGAAPMAPEIVRQSMQLFETDRFFNLCGLTEAGPGGIGLGPEGHKNHIGKGGKPFFLTEARVVNELGQDVEVGEVGEFLLRGETIMKGYYNKPEETKQAIREGWLYTGDLAKVDEEGHITLVDRKKDMIISGGENIYSIEVEQVMYEHPQVLEVAVVGTPHEIWGEIVTAIVVPKKGEIINEQELLDFCREKLAGYKIPKKVMMMEQLPRNASGKTLKYKLRNQFKKIES</sequence>
<comment type="caution">
    <text evidence="6">The sequence shown here is derived from an EMBL/GenBank/DDBJ whole genome shotgun (WGS) entry which is preliminary data.</text>
</comment>
<accession>A0A1E5LIU9</accession>